<comment type="caution">
    <text evidence="7">The sequence shown here is derived from an EMBL/GenBank/DDBJ whole genome shotgun (WGS) entry which is preliminary data.</text>
</comment>
<accession>A0A0U9HNX8</accession>
<dbReference type="GO" id="GO:0006388">
    <property type="term" value="P:tRNA splicing, via endonucleolytic cleavage and ligation"/>
    <property type="evidence" value="ECO:0007669"/>
    <property type="project" value="UniProtKB-UniRule"/>
</dbReference>
<reference evidence="8" key="1">
    <citation type="submission" date="2016-01" db="EMBL/GenBank/DDBJ databases">
        <title>Draft genome sequence of Thermodesulfovibrio aggregans strain TGE-P1.</title>
        <authorList>
            <person name="Sekiguchi Y."/>
            <person name="Ohashi A."/>
            <person name="Matsuura N."/>
            <person name="Tourlousse M.D."/>
        </authorList>
    </citation>
    <scope>NUCLEOTIDE SEQUENCE [LARGE SCALE GENOMIC DNA]</scope>
    <source>
        <strain evidence="8">TGE-P1</strain>
    </source>
</reference>
<protein>
    <recommendedName>
        <fullName evidence="5">Protein archease</fullName>
    </recommendedName>
</protein>
<dbReference type="OrthoDB" id="164090at2"/>
<dbReference type="InterPro" id="IPR002804">
    <property type="entry name" value="Archease"/>
</dbReference>
<organism evidence="7 8">
    <name type="scientific">Thermodesulfovibrio aggregans</name>
    <dbReference type="NCBI Taxonomy" id="86166"/>
    <lineage>
        <taxon>Bacteria</taxon>
        <taxon>Pseudomonadati</taxon>
        <taxon>Nitrospirota</taxon>
        <taxon>Thermodesulfovibrionia</taxon>
        <taxon>Thermodesulfovibrionales</taxon>
        <taxon>Thermodesulfovibrionaceae</taxon>
        <taxon>Thermodesulfovibrio</taxon>
    </lineage>
</organism>
<dbReference type="SUPFAM" id="SSF69819">
    <property type="entry name" value="MTH1598-like"/>
    <property type="match status" value="1"/>
</dbReference>
<comment type="function">
    <text evidence="5">Activates the tRNA-splicing ligase complex by facilitating the enzymatic turnover of catalytic subunit RtcB. Acts by promoting the guanylylation of RtcB, a key intermediate step in tRNA ligation. Can also alter the NTP specificity of RtcB such that ATP, dGTP or ITP is used efficiently.</text>
</comment>
<evidence type="ECO:0000256" key="3">
    <source>
        <dbReference type="ARBA" id="ARBA00022723"/>
    </source>
</evidence>
<feature type="binding site" evidence="5">
    <location>
        <position position="135"/>
    </location>
    <ligand>
        <name>Ca(2+)</name>
        <dbReference type="ChEBI" id="CHEBI:29108"/>
    </ligand>
</feature>
<evidence type="ECO:0000256" key="5">
    <source>
        <dbReference type="HAMAP-Rule" id="MF_01222"/>
    </source>
</evidence>
<dbReference type="Pfam" id="PF01951">
    <property type="entry name" value="Archease"/>
    <property type="match status" value="1"/>
</dbReference>
<dbReference type="GO" id="GO:0005509">
    <property type="term" value="F:calcium ion binding"/>
    <property type="evidence" value="ECO:0007669"/>
    <property type="project" value="UniProtKB-UniRule"/>
</dbReference>
<evidence type="ECO:0000313" key="8">
    <source>
        <dbReference type="Proteomes" id="UP000054976"/>
    </source>
</evidence>
<dbReference type="InterPro" id="IPR023572">
    <property type="entry name" value="Archease_dom"/>
</dbReference>
<gene>
    <name evidence="7" type="ORF">TAGGR_1348</name>
</gene>
<keyword evidence="4 5" id="KW-0106">Calcium</keyword>
<dbReference type="EMBL" id="BCNO01000001">
    <property type="protein sequence ID" value="GAQ94169.1"/>
    <property type="molecule type" value="Genomic_DNA"/>
</dbReference>
<dbReference type="RefSeq" id="WP_059175641.1">
    <property type="nucleotide sequence ID" value="NZ_BCNO01000001.1"/>
</dbReference>
<keyword evidence="8" id="KW-1185">Reference proteome</keyword>
<evidence type="ECO:0000256" key="4">
    <source>
        <dbReference type="ARBA" id="ARBA00022837"/>
    </source>
</evidence>
<keyword evidence="3 5" id="KW-0479">Metal-binding</keyword>
<dbReference type="HAMAP" id="MF_01222">
    <property type="entry name" value="Archease_arch"/>
    <property type="match status" value="1"/>
</dbReference>
<evidence type="ECO:0000259" key="6">
    <source>
        <dbReference type="Pfam" id="PF01951"/>
    </source>
</evidence>
<dbReference type="PANTHER" id="PTHR12682">
    <property type="entry name" value="ARCHEASE"/>
    <property type="match status" value="1"/>
</dbReference>
<proteinExistence type="inferred from homology"/>
<feature type="binding site" evidence="5">
    <location>
        <position position="136"/>
    </location>
    <ligand>
        <name>Ca(2+)</name>
        <dbReference type="ChEBI" id="CHEBI:29108"/>
    </ligand>
</feature>
<dbReference type="InterPro" id="IPR022952">
    <property type="entry name" value="Archease_arc"/>
</dbReference>
<evidence type="ECO:0000313" key="7">
    <source>
        <dbReference type="EMBL" id="GAQ94169.1"/>
    </source>
</evidence>
<dbReference type="InterPro" id="IPR036820">
    <property type="entry name" value="Archease_dom_sf"/>
</dbReference>
<evidence type="ECO:0000256" key="2">
    <source>
        <dbReference type="ARBA" id="ARBA00022694"/>
    </source>
</evidence>
<dbReference type="Gene3D" id="3.55.10.10">
    <property type="entry name" value="Archease domain"/>
    <property type="match status" value="1"/>
</dbReference>
<keyword evidence="2 5" id="KW-0819">tRNA processing</keyword>
<dbReference type="NCBIfam" id="NF001617">
    <property type="entry name" value="PRK00407.1"/>
    <property type="match status" value="1"/>
</dbReference>
<dbReference type="Proteomes" id="UP000054976">
    <property type="component" value="Unassembled WGS sequence"/>
</dbReference>
<feature type="domain" description="Archease" evidence="6">
    <location>
        <begin position="3"/>
        <end position="136"/>
    </location>
</feature>
<evidence type="ECO:0000256" key="1">
    <source>
        <dbReference type="ARBA" id="ARBA00007963"/>
    </source>
</evidence>
<sequence length="136" mass="15491">MSYRAIDVAGDIGLRAEGKTLEECFVNAGLGLYSLITDINLVKPAQKSEISISEETLEDLLVSFLNELIFQFDAYGFIGREIKLELKEKSLKAEVYGESFNPEKHERKLLVKAATYHNLVLKKENDYWIAEIIFDI</sequence>
<dbReference type="PANTHER" id="PTHR12682:SF11">
    <property type="entry name" value="PROTEIN ARCHEASE"/>
    <property type="match status" value="1"/>
</dbReference>
<name>A0A0U9HNX8_9BACT</name>
<comment type="similarity">
    <text evidence="1 5">Belongs to the archease family.</text>
</comment>
<dbReference type="STRING" id="86166.TAGGR_1348"/>
<feature type="binding site" evidence="5">
    <location>
        <position position="11"/>
    </location>
    <ligand>
        <name>Ca(2+)</name>
        <dbReference type="ChEBI" id="CHEBI:29108"/>
    </ligand>
</feature>
<dbReference type="AlphaFoldDB" id="A0A0U9HNX8"/>